<dbReference type="SMART" id="SM01043">
    <property type="entry name" value="BTAD"/>
    <property type="match status" value="1"/>
</dbReference>
<feature type="compositionally biased region" description="Basic residues" evidence="1">
    <location>
        <begin position="364"/>
        <end position="376"/>
    </location>
</feature>
<dbReference type="PANTHER" id="PTHR34700">
    <property type="entry name" value="POTASSIUM BINDING PROTEIN KBP"/>
    <property type="match status" value="1"/>
</dbReference>
<feature type="transmembrane region" description="Helical" evidence="2">
    <location>
        <begin position="55"/>
        <end position="84"/>
    </location>
</feature>
<evidence type="ECO:0000256" key="2">
    <source>
        <dbReference type="SAM" id="Phobius"/>
    </source>
</evidence>
<dbReference type="SMART" id="SM00257">
    <property type="entry name" value="LysM"/>
    <property type="match status" value="2"/>
</dbReference>
<feature type="transmembrane region" description="Helical" evidence="2">
    <location>
        <begin position="337"/>
        <end position="358"/>
    </location>
</feature>
<dbReference type="Gene3D" id="1.10.10.10">
    <property type="entry name" value="Winged helix-like DNA-binding domain superfamily/Winged helix DNA-binding domain"/>
    <property type="match status" value="1"/>
</dbReference>
<name>A0ABR9L5M8_9PSEU</name>
<dbReference type="PANTHER" id="PTHR34700:SF4">
    <property type="entry name" value="PHAGE-LIKE ELEMENT PBSX PROTEIN XKDP"/>
    <property type="match status" value="1"/>
</dbReference>
<dbReference type="InterPro" id="IPR036779">
    <property type="entry name" value="LysM_dom_sf"/>
</dbReference>
<dbReference type="InterPro" id="IPR018392">
    <property type="entry name" value="LysM"/>
</dbReference>
<feature type="transmembrane region" description="Helical" evidence="2">
    <location>
        <begin position="7"/>
        <end position="28"/>
    </location>
</feature>
<sequence>MRRLVRILLGVMGLALLIVGPPLLLWTFKSAFLPDHVPAFPEVVGWITERDTGQVFLLVVAVAGVIAWLQLVVAVVLECVALAHGVAAPRLPGFRWAQRLVAGVLFGLVVGTTAAEASQPAAPASIVAPQVSEQSSPQTAEDADPPVADGYTVVPGDSLMSIAAEHLGDESRYQEIFNLNRGRRQADGAALRSVDLIKPGWRLALPTESQCIEVVVGAGDTLTQIAQKHLGSASRYVEIFELNRGRPLPGGRVLDDPDRIYPGDVLQLPGAATPAHGGGAASGGSTSAQIAPPGCGPEPTPPAARPAEPTSPLPERAPAPPPAPAPVEVAPESDGSVVPLVAVGLGGLLAAGVLARLARRRMLAQRRRRPGQRIRRPPPTDLETALRKSEEPATAEALDVALRSLAYRTREEGTSLPAVRSAVVGSRGVVLYPHENSESFTESLDVNELGSVPAPYPALVTVGHDPRRDLVMVNLAEIGTITLDGAAEEIEPVLLAMAWELATSAWSKSVPVAMVGFGHSTAANNPERFRHFNSADELSGAELSTAVILSADPFDVEQHECLAAVVAAGAAASDGWKVDVSAKSTVIQDLGVEVELQRLTVDQAEELIATLTAEVKAEQVPADDYPDVPFEPRSATGPELRLLGPVGLHNVDPTKVEGKKINRLTELAAFLLLHPGATADEISRQLGTDTRPWSAATRQGYISRLRTWLGHDENGDLYLPNLEANGGGYRLSKSMTSDWHRFRQLAGPDPNHGGPDRRARLEAALELVSGMPFSNIGPGRYAWNSWHQREMIDAIVDVAHALADTCQKAGDLPAGRRAILRGLLADPVSELLYRDLLHVEHRAGNLAAVKATADKLVDIAGALEVDLEEESSALVETLLGPGEGRLTRDLPCTHPNTSR</sequence>
<proteinExistence type="predicted"/>
<dbReference type="Pfam" id="PF01476">
    <property type="entry name" value="LysM"/>
    <property type="match status" value="2"/>
</dbReference>
<dbReference type="InterPro" id="IPR052196">
    <property type="entry name" value="Bact_Kbp"/>
</dbReference>
<dbReference type="PROSITE" id="PS51782">
    <property type="entry name" value="LYSM"/>
    <property type="match status" value="1"/>
</dbReference>
<dbReference type="EMBL" id="JADBEJ010000004">
    <property type="protein sequence ID" value="MBE1575426.1"/>
    <property type="molecule type" value="Genomic_DNA"/>
</dbReference>
<feature type="region of interest" description="Disordered" evidence="1">
    <location>
        <begin position="126"/>
        <end position="147"/>
    </location>
</feature>
<dbReference type="Gene3D" id="1.25.40.10">
    <property type="entry name" value="Tetratricopeptide repeat domain"/>
    <property type="match status" value="1"/>
</dbReference>
<keyword evidence="2" id="KW-0472">Membrane</keyword>
<keyword evidence="5" id="KW-1185">Reference proteome</keyword>
<feature type="region of interest" description="Disordered" evidence="1">
    <location>
        <begin position="265"/>
        <end position="330"/>
    </location>
</feature>
<evidence type="ECO:0000256" key="1">
    <source>
        <dbReference type="SAM" id="MobiDB-lite"/>
    </source>
</evidence>
<dbReference type="InterPro" id="IPR036388">
    <property type="entry name" value="WH-like_DNA-bd_sf"/>
</dbReference>
<reference evidence="4 5" key="1">
    <citation type="submission" date="2020-10" db="EMBL/GenBank/DDBJ databases">
        <title>Sequencing the genomes of 1000 actinobacteria strains.</title>
        <authorList>
            <person name="Klenk H.-P."/>
        </authorList>
    </citation>
    <scope>NUCLEOTIDE SEQUENCE [LARGE SCALE GENOMIC DNA]</scope>
    <source>
        <strain evidence="4 5">DSM 46661</strain>
    </source>
</reference>
<dbReference type="InterPro" id="IPR011990">
    <property type="entry name" value="TPR-like_helical_dom_sf"/>
</dbReference>
<feature type="region of interest" description="Disordered" evidence="1">
    <location>
        <begin position="364"/>
        <end position="393"/>
    </location>
</feature>
<feature type="compositionally biased region" description="Low complexity" evidence="1">
    <location>
        <begin position="283"/>
        <end position="293"/>
    </location>
</feature>
<gene>
    <name evidence="4" type="ORF">H4W30_002473</name>
</gene>
<dbReference type="Gene3D" id="3.10.350.10">
    <property type="entry name" value="LysM domain"/>
    <property type="match status" value="2"/>
</dbReference>
<feature type="compositionally biased region" description="Pro residues" evidence="1">
    <location>
        <begin position="294"/>
        <end position="325"/>
    </location>
</feature>
<comment type="caution">
    <text evidence="4">The sequence shown here is derived from an EMBL/GenBank/DDBJ whole genome shotgun (WGS) entry which is preliminary data.</text>
</comment>
<dbReference type="RefSeq" id="WP_192742945.1">
    <property type="nucleotide sequence ID" value="NZ_JADBEJ010000004.1"/>
</dbReference>
<dbReference type="InterPro" id="IPR005158">
    <property type="entry name" value="BTAD"/>
</dbReference>
<dbReference type="CDD" id="cd00118">
    <property type="entry name" value="LysM"/>
    <property type="match status" value="2"/>
</dbReference>
<protein>
    <submittedName>
        <fullName evidence="4">LysM repeat protein</fullName>
    </submittedName>
</protein>
<evidence type="ECO:0000313" key="4">
    <source>
        <dbReference type="EMBL" id="MBE1575426.1"/>
    </source>
</evidence>
<feature type="domain" description="LysM" evidence="3">
    <location>
        <begin position="212"/>
        <end position="268"/>
    </location>
</feature>
<evidence type="ECO:0000259" key="3">
    <source>
        <dbReference type="PROSITE" id="PS51782"/>
    </source>
</evidence>
<organism evidence="4 5">
    <name type="scientific">Amycolatopsis roodepoortensis</name>
    <dbReference type="NCBI Taxonomy" id="700274"/>
    <lineage>
        <taxon>Bacteria</taxon>
        <taxon>Bacillati</taxon>
        <taxon>Actinomycetota</taxon>
        <taxon>Actinomycetes</taxon>
        <taxon>Pseudonocardiales</taxon>
        <taxon>Pseudonocardiaceae</taxon>
        <taxon>Amycolatopsis</taxon>
    </lineage>
</organism>
<accession>A0ABR9L5M8</accession>
<evidence type="ECO:0000313" key="5">
    <source>
        <dbReference type="Proteomes" id="UP000656548"/>
    </source>
</evidence>
<dbReference type="Proteomes" id="UP000656548">
    <property type="component" value="Unassembled WGS sequence"/>
</dbReference>
<keyword evidence="2" id="KW-1133">Transmembrane helix</keyword>
<keyword evidence="2" id="KW-0812">Transmembrane</keyword>